<sequence length="288" mass="30942">MVGNNNRGEDNLRRTENASSSNVSSDDDEGADFWSSKAVVKLTQKLLAEAIGTFFVIFTGCGAVSVNKIYGLTTFPGIAITWGLIVMVMVYTVGHISGAHFNPAVTVTMALFRRFPLKEVPMYMAAQLVGALLASGTLCLLFDINHDDYFGTLPVGPHLRSFIIEIIATFLLMFVVSAVATDSRAIGELSGIAVGSTILLDVLVAGPVSGASMNPTRSLAPAIMLHRYEGIWVYILGPFIGAISGGFAYNLLRPTNKPLRELIGSESSIMKNFSKNNISRSNDRVEGV</sequence>
<feature type="transmembrane region" description="Helical" evidence="8">
    <location>
        <begin position="46"/>
        <end position="66"/>
    </location>
</feature>
<dbReference type="EMBL" id="JBBNAF010000009">
    <property type="protein sequence ID" value="KAK9115365.1"/>
    <property type="molecule type" value="Genomic_DNA"/>
</dbReference>
<dbReference type="PANTHER" id="PTHR45724">
    <property type="entry name" value="AQUAPORIN NIP2-1"/>
    <property type="match status" value="1"/>
</dbReference>
<reference evidence="9 10" key="1">
    <citation type="submission" date="2024-01" db="EMBL/GenBank/DDBJ databases">
        <title>Genome assemblies of Stephania.</title>
        <authorList>
            <person name="Yang L."/>
        </authorList>
    </citation>
    <scope>NUCLEOTIDE SEQUENCE [LARGE SCALE GENOMIC DNA]</scope>
    <source>
        <strain evidence="9">YNDBR</strain>
        <tissue evidence="9">Leaf</tissue>
    </source>
</reference>
<dbReference type="SUPFAM" id="SSF81338">
    <property type="entry name" value="Aquaporin-like"/>
    <property type="match status" value="1"/>
</dbReference>
<dbReference type="Pfam" id="PF00230">
    <property type="entry name" value="MIP"/>
    <property type="match status" value="1"/>
</dbReference>
<dbReference type="NCBIfam" id="TIGR00861">
    <property type="entry name" value="MIP"/>
    <property type="match status" value="1"/>
</dbReference>
<accession>A0AAP0IHQ5</accession>
<dbReference type="GO" id="GO:0016020">
    <property type="term" value="C:membrane"/>
    <property type="evidence" value="ECO:0007669"/>
    <property type="project" value="UniProtKB-SubCell"/>
</dbReference>
<evidence type="ECO:0000256" key="7">
    <source>
        <dbReference type="SAM" id="MobiDB-lite"/>
    </source>
</evidence>
<keyword evidence="10" id="KW-1185">Reference proteome</keyword>
<feature type="transmembrane region" description="Helical" evidence="8">
    <location>
        <begin position="78"/>
        <end position="101"/>
    </location>
</feature>
<dbReference type="InterPro" id="IPR023271">
    <property type="entry name" value="Aquaporin-like"/>
</dbReference>
<keyword evidence="3 6" id="KW-0812">Transmembrane</keyword>
<comment type="similarity">
    <text evidence="6">Belongs to the MIP/aquaporin (TC 1.A.8) family.</text>
</comment>
<evidence type="ECO:0000256" key="3">
    <source>
        <dbReference type="ARBA" id="ARBA00022692"/>
    </source>
</evidence>
<evidence type="ECO:0000256" key="4">
    <source>
        <dbReference type="ARBA" id="ARBA00022989"/>
    </source>
</evidence>
<organism evidence="9 10">
    <name type="scientific">Stephania yunnanensis</name>
    <dbReference type="NCBI Taxonomy" id="152371"/>
    <lineage>
        <taxon>Eukaryota</taxon>
        <taxon>Viridiplantae</taxon>
        <taxon>Streptophyta</taxon>
        <taxon>Embryophyta</taxon>
        <taxon>Tracheophyta</taxon>
        <taxon>Spermatophyta</taxon>
        <taxon>Magnoliopsida</taxon>
        <taxon>Ranunculales</taxon>
        <taxon>Menispermaceae</taxon>
        <taxon>Menispermoideae</taxon>
        <taxon>Cissampelideae</taxon>
        <taxon>Stephania</taxon>
    </lineage>
</organism>
<gene>
    <name evidence="9" type="ORF">Syun_022162</name>
</gene>
<dbReference type="CDD" id="cd00333">
    <property type="entry name" value="MIP"/>
    <property type="match status" value="1"/>
</dbReference>
<dbReference type="InterPro" id="IPR034294">
    <property type="entry name" value="Aquaporin_transptr"/>
</dbReference>
<name>A0AAP0IHQ5_9MAGN</name>
<feature type="transmembrane region" description="Helical" evidence="8">
    <location>
        <begin position="192"/>
        <end position="211"/>
    </location>
</feature>
<evidence type="ECO:0000256" key="1">
    <source>
        <dbReference type="ARBA" id="ARBA00004141"/>
    </source>
</evidence>
<comment type="subcellular location">
    <subcellularLocation>
        <location evidence="1">Membrane</location>
        <topology evidence="1">Multi-pass membrane protein</topology>
    </subcellularLocation>
</comment>
<dbReference type="InterPro" id="IPR000425">
    <property type="entry name" value="MIP"/>
</dbReference>
<evidence type="ECO:0000313" key="9">
    <source>
        <dbReference type="EMBL" id="KAK9115365.1"/>
    </source>
</evidence>
<feature type="transmembrane region" description="Helical" evidence="8">
    <location>
        <begin position="162"/>
        <end position="180"/>
    </location>
</feature>
<comment type="caution">
    <text evidence="9">The sequence shown here is derived from an EMBL/GenBank/DDBJ whole genome shotgun (WGS) entry which is preliminary data.</text>
</comment>
<dbReference type="PRINTS" id="PR00783">
    <property type="entry name" value="MINTRINSICP"/>
</dbReference>
<dbReference type="PROSITE" id="PS00221">
    <property type="entry name" value="MIP"/>
    <property type="match status" value="1"/>
</dbReference>
<evidence type="ECO:0000256" key="5">
    <source>
        <dbReference type="ARBA" id="ARBA00023136"/>
    </source>
</evidence>
<dbReference type="Gene3D" id="1.20.1080.10">
    <property type="entry name" value="Glycerol uptake facilitator protein"/>
    <property type="match status" value="1"/>
</dbReference>
<proteinExistence type="inferred from homology"/>
<dbReference type="AlphaFoldDB" id="A0AAP0IHQ5"/>
<evidence type="ECO:0008006" key="11">
    <source>
        <dbReference type="Google" id="ProtNLM"/>
    </source>
</evidence>
<feature type="transmembrane region" description="Helical" evidence="8">
    <location>
        <begin position="122"/>
        <end position="142"/>
    </location>
</feature>
<protein>
    <recommendedName>
        <fullName evidence="11">Aquaporin NIP-type</fullName>
    </recommendedName>
</protein>
<dbReference type="GO" id="GO:0015267">
    <property type="term" value="F:channel activity"/>
    <property type="evidence" value="ECO:0007669"/>
    <property type="project" value="InterPro"/>
</dbReference>
<evidence type="ECO:0000256" key="2">
    <source>
        <dbReference type="ARBA" id="ARBA00022448"/>
    </source>
</evidence>
<keyword evidence="5 8" id="KW-0472">Membrane</keyword>
<feature type="transmembrane region" description="Helical" evidence="8">
    <location>
        <begin position="231"/>
        <end position="252"/>
    </location>
</feature>
<feature type="region of interest" description="Disordered" evidence="7">
    <location>
        <begin position="1"/>
        <end position="31"/>
    </location>
</feature>
<dbReference type="PANTHER" id="PTHR45724:SF23">
    <property type="entry name" value="AQUAPORIN NIP4-1-RELATED"/>
    <property type="match status" value="1"/>
</dbReference>
<dbReference type="InterPro" id="IPR022357">
    <property type="entry name" value="MIP_CS"/>
</dbReference>
<keyword evidence="2 6" id="KW-0813">Transport</keyword>
<keyword evidence="4 8" id="KW-1133">Transmembrane helix</keyword>
<feature type="compositionally biased region" description="Basic and acidic residues" evidence="7">
    <location>
        <begin position="7"/>
        <end position="16"/>
    </location>
</feature>
<dbReference type="Proteomes" id="UP001420932">
    <property type="component" value="Unassembled WGS sequence"/>
</dbReference>
<evidence type="ECO:0000256" key="6">
    <source>
        <dbReference type="RuleBase" id="RU000477"/>
    </source>
</evidence>
<evidence type="ECO:0000256" key="8">
    <source>
        <dbReference type="SAM" id="Phobius"/>
    </source>
</evidence>
<evidence type="ECO:0000313" key="10">
    <source>
        <dbReference type="Proteomes" id="UP001420932"/>
    </source>
</evidence>